<evidence type="ECO:0000256" key="8">
    <source>
        <dbReference type="ARBA" id="ARBA00023114"/>
    </source>
</evidence>
<evidence type="ECO:0000256" key="2">
    <source>
        <dbReference type="ARBA" id="ARBA00011233"/>
    </source>
</evidence>
<keyword evidence="5" id="KW-0812">Transmembrane</keyword>
<evidence type="ECO:0000256" key="9">
    <source>
        <dbReference type="ARBA" id="ARBA00023136"/>
    </source>
</evidence>
<name>A0A4Q7NJ87_9BURK</name>
<reference evidence="13 14" key="1">
    <citation type="submission" date="2019-02" db="EMBL/GenBank/DDBJ databases">
        <title>Genomic Encyclopedia of Type Strains, Phase IV (KMG-IV): sequencing the most valuable type-strain genomes for metagenomic binning, comparative biology and taxonomic classification.</title>
        <authorList>
            <person name="Goeker M."/>
        </authorList>
    </citation>
    <scope>NUCLEOTIDE SEQUENCE [LARGE SCALE GENOMIC DNA]</scope>
    <source>
        <strain evidence="13 14">K24</strain>
    </source>
</reference>
<keyword evidence="9" id="KW-0472">Membrane</keyword>
<evidence type="ECO:0000259" key="12">
    <source>
        <dbReference type="Pfam" id="PF13609"/>
    </source>
</evidence>
<dbReference type="PRINTS" id="PR00184">
    <property type="entry name" value="NEISSPPORIN"/>
</dbReference>
<dbReference type="Gene3D" id="2.40.160.10">
    <property type="entry name" value="Porin"/>
    <property type="match status" value="1"/>
</dbReference>
<dbReference type="InterPro" id="IPR023614">
    <property type="entry name" value="Porin_dom_sf"/>
</dbReference>
<keyword evidence="3" id="KW-0813">Transport</keyword>
<keyword evidence="14" id="KW-1185">Reference proteome</keyword>
<dbReference type="OrthoDB" id="6975458at2"/>
<dbReference type="SUPFAM" id="SSF56935">
    <property type="entry name" value="Porins"/>
    <property type="match status" value="1"/>
</dbReference>
<evidence type="ECO:0000256" key="10">
    <source>
        <dbReference type="ARBA" id="ARBA00023237"/>
    </source>
</evidence>
<keyword evidence="8" id="KW-0626">Porin</keyword>
<accession>A0A4Q7NJ87</accession>
<dbReference type="EMBL" id="SGXC01000001">
    <property type="protein sequence ID" value="RZS85003.1"/>
    <property type="molecule type" value="Genomic_DNA"/>
</dbReference>
<dbReference type="InterPro" id="IPR033900">
    <property type="entry name" value="Gram_neg_porin_domain"/>
</dbReference>
<comment type="subcellular location">
    <subcellularLocation>
        <location evidence="1">Cell outer membrane</location>
        <topology evidence="1">Multi-pass membrane protein</topology>
    </subcellularLocation>
</comment>
<dbReference type="PANTHER" id="PTHR34501">
    <property type="entry name" value="PROTEIN YDDL-RELATED"/>
    <property type="match status" value="1"/>
</dbReference>
<keyword evidence="4" id="KW-1134">Transmembrane beta strand</keyword>
<dbReference type="InterPro" id="IPR050298">
    <property type="entry name" value="Gram-neg_bact_OMP"/>
</dbReference>
<gene>
    <name evidence="13" type="ORF">EV675_1025</name>
</gene>
<dbReference type="CDD" id="cd00342">
    <property type="entry name" value="gram_neg_porins"/>
    <property type="match status" value="1"/>
</dbReference>
<dbReference type="GO" id="GO:0006811">
    <property type="term" value="P:monoatomic ion transport"/>
    <property type="evidence" value="ECO:0007669"/>
    <property type="project" value="UniProtKB-KW"/>
</dbReference>
<evidence type="ECO:0000256" key="3">
    <source>
        <dbReference type="ARBA" id="ARBA00022448"/>
    </source>
</evidence>
<organism evidence="13 14">
    <name type="scientific">Pigmentiphaga kullae</name>
    <dbReference type="NCBI Taxonomy" id="151784"/>
    <lineage>
        <taxon>Bacteria</taxon>
        <taxon>Pseudomonadati</taxon>
        <taxon>Pseudomonadota</taxon>
        <taxon>Betaproteobacteria</taxon>
        <taxon>Burkholderiales</taxon>
        <taxon>Alcaligenaceae</taxon>
        <taxon>Pigmentiphaga</taxon>
    </lineage>
</organism>
<evidence type="ECO:0000313" key="14">
    <source>
        <dbReference type="Proteomes" id="UP000292445"/>
    </source>
</evidence>
<keyword evidence="6 11" id="KW-0732">Signal</keyword>
<evidence type="ECO:0000256" key="5">
    <source>
        <dbReference type="ARBA" id="ARBA00022692"/>
    </source>
</evidence>
<sequence>MKTFTPLLALAAAALAPGLVHAQGNVTLYGIVDASIEYIKSGDNKATRLQSGGLTQSRWGLRGTEDLGNGNQALFVLEGRFNVDDGTQVGGQLFGGRSVLGLSGKWGTLTAGREYSPIYDLKIRSNAFNVAPYSTSQVLMAAGASRTDNAVRYDSPSWKGLRAGLFYSLGAESTAQGKMGRHTGMAGQYQEGPLYLGLAWNRVDVLNAGVHATNEWMAGGSYALGRAKLYLSYWQFRTDNAAAPDARVSLWTLGASFALTSNGRLLGSLGLLDASRPAAASGNDARQITLGYEYDLSRRTTLYAQYSHVANKAAANYQLSRFANSGVGTGSVSDPTAFQVGMRHSF</sequence>
<dbReference type="Proteomes" id="UP000292445">
    <property type="component" value="Unassembled WGS sequence"/>
</dbReference>
<dbReference type="Pfam" id="PF13609">
    <property type="entry name" value="Porin_4"/>
    <property type="match status" value="1"/>
</dbReference>
<evidence type="ECO:0000256" key="7">
    <source>
        <dbReference type="ARBA" id="ARBA00023065"/>
    </source>
</evidence>
<proteinExistence type="predicted"/>
<dbReference type="InterPro" id="IPR002299">
    <property type="entry name" value="Porin_Neis"/>
</dbReference>
<dbReference type="AlphaFoldDB" id="A0A4Q7NJ87"/>
<evidence type="ECO:0000256" key="4">
    <source>
        <dbReference type="ARBA" id="ARBA00022452"/>
    </source>
</evidence>
<evidence type="ECO:0000256" key="11">
    <source>
        <dbReference type="SAM" id="SignalP"/>
    </source>
</evidence>
<comment type="caution">
    <text evidence="13">The sequence shown here is derived from an EMBL/GenBank/DDBJ whole genome shotgun (WGS) entry which is preliminary data.</text>
</comment>
<evidence type="ECO:0000256" key="6">
    <source>
        <dbReference type="ARBA" id="ARBA00022729"/>
    </source>
</evidence>
<feature type="signal peptide" evidence="11">
    <location>
        <begin position="1"/>
        <end position="22"/>
    </location>
</feature>
<keyword evidence="10" id="KW-0998">Cell outer membrane</keyword>
<dbReference type="GO" id="GO:0046930">
    <property type="term" value="C:pore complex"/>
    <property type="evidence" value="ECO:0007669"/>
    <property type="project" value="UniProtKB-KW"/>
</dbReference>
<feature type="domain" description="Porin" evidence="12">
    <location>
        <begin position="9"/>
        <end position="313"/>
    </location>
</feature>
<feature type="chain" id="PRO_5020300855" evidence="11">
    <location>
        <begin position="23"/>
        <end position="346"/>
    </location>
</feature>
<keyword evidence="7" id="KW-0406">Ion transport</keyword>
<dbReference type="GO" id="GO:0015288">
    <property type="term" value="F:porin activity"/>
    <property type="evidence" value="ECO:0007669"/>
    <property type="project" value="UniProtKB-KW"/>
</dbReference>
<comment type="subunit">
    <text evidence="2">Homotrimer.</text>
</comment>
<evidence type="ECO:0000256" key="1">
    <source>
        <dbReference type="ARBA" id="ARBA00004571"/>
    </source>
</evidence>
<dbReference type="GO" id="GO:0009279">
    <property type="term" value="C:cell outer membrane"/>
    <property type="evidence" value="ECO:0007669"/>
    <property type="project" value="UniProtKB-SubCell"/>
</dbReference>
<dbReference type="RefSeq" id="WP_130356305.1">
    <property type="nucleotide sequence ID" value="NZ_SGXC01000001.1"/>
</dbReference>
<protein>
    <submittedName>
        <fullName evidence="13">Putative porin</fullName>
    </submittedName>
</protein>
<dbReference type="PANTHER" id="PTHR34501:SF9">
    <property type="entry name" value="MAJOR OUTER MEMBRANE PROTEIN P.IA"/>
    <property type="match status" value="1"/>
</dbReference>
<evidence type="ECO:0000313" key="13">
    <source>
        <dbReference type="EMBL" id="RZS85003.1"/>
    </source>
</evidence>